<keyword evidence="3" id="KW-1185">Reference proteome</keyword>
<gene>
    <name evidence="2" type="ORF">AA309_26375</name>
</gene>
<accession>A0A0H1R6A9</accession>
<comment type="caution">
    <text evidence="2">The sequence shown here is derived from an EMBL/GenBank/DDBJ whole genome shotgun (WGS) entry which is preliminary data.</text>
</comment>
<dbReference type="RefSeq" id="WP_047192004.1">
    <property type="nucleotide sequence ID" value="NZ_LCYG01000088.1"/>
</dbReference>
<keyword evidence="1" id="KW-0812">Transmembrane</keyword>
<keyword evidence="1" id="KW-0472">Membrane</keyword>
<dbReference type="AlphaFoldDB" id="A0A0H1R6A9"/>
<proteinExistence type="predicted"/>
<organism evidence="2 3">
    <name type="scientific">Microvirga vignae</name>
    <dbReference type="NCBI Taxonomy" id="1225564"/>
    <lineage>
        <taxon>Bacteria</taxon>
        <taxon>Pseudomonadati</taxon>
        <taxon>Pseudomonadota</taxon>
        <taxon>Alphaproteobacteria</taxon>
        <taxon>Hyphomicrobiales</taxon>
        <taxon>Methylobacteriaceae</taxon>
        <taxon>Microvirga</taxon>
    </lineage>
</organism>
<sequence length="92" mass="9874">MDPITQRSRDCSWCVVTRFGLKLVVFLIVCSVQIASGGPNLFFDFTTLTAGACVVVALQSREIPLARSLNHWDEALVSGLISHLGKGVLGLG</sequence>
<dbReference type="PATRIC" id="fig|1225564.3.peg.6865"/>
<reference evidence="2 3" key="1">
    <citation type="submission" date="2015-05" db="EMBL/GenBank/DDBJ databases">
        <title>Draft genome sequence of Microvirga vignae strain BR3299, a novel nitrogen fixing bacteria isolated from Brazil semi-aired region.</title>
        <authorList>
            <person name="Zilli J.E."/>
            <person name="Passos S.R."/>
            <person name="Leite J."/>
            <person name="Baldani J.I."/>
            <person name="Xavier G.R."/>
            <person name="Rumjaneck N.G."/>
            <person name="Simoes-Araujo J.L."/>
        </authorList>
    </citation>
    <scope>NUCLEOTIDE SEQUENCE [LARGE SCALE GENOMIC DNA]</scope>
    <source>
        <strain evidence="2 3">BR3299</strain>
    </source>
</reference>
<dbReference type="STRING" id="1225564.AA309_26375"/>
<evidence type="ECO:0000256" key="1">
    <source>
        <dbReference type="SAM" id="Phobius"/>
    </source>
</evidence>
<dbReference type="Proteomes" id="UP000035489">
    <property type="component" value="Unassembled WGS sequence"/>
</dbReference>
<keyword evidence="1" id="KW-1133">Transmembrane helix</keyword>
<feature type="transmembrane region" description="Helical" evidence="1">
    <location>
        <begin position="12"/>
        <end position="35"/>
    </location>
</feature>
<dbReference type="OrthoDB" id="7376619at2"/>
<name>A0A0H1R6A9_9HYPH</name>
<protein>
    <submittedName>
        <fullName evidence="2">Uncharacterized protein</fullName>
    </submittedName>
</protein>
<evidence type="ECO:0000313" key="3">
    <source>
        <dbReference type="Proteomes" id="UP000035489"/>
    </source>
</evidence>
<evidence type="ECO:0000313" key="2">
    <source>
        <dbReference type="EMBL" id="KLK90311.1"/>
    </source>
</evidence>
<dbReference type="EMBL" id="LCYG01000088">
    <property type="protein sequence ID" value="KLK90311.1"/>
    <property type="molecule type" value="Genomic_DNA"/>
</dbReference>